<dbReference type="EMBL" id="CAXAMM010021680">
    <property type="protein sequence ID" value="CAK9050429.1"/>
    <property type="molecule type" value="Genomic_DNA"/>
</dbReference>
<feature type="chain" id="PRO_5045157646" evidence="1">
    <location>
        <begin position="20"/>
        <end position="652"/>
    </location>
</feature>
<accession>A0ABP0MG08</accession>
<name>A0ABP0MG08_9DINO</name>
<organism evidence="2 3">
    <name type="scientific">Durusdinium trenchii</name>
    <dbReference type="NCBI Taxonomy" id="1381693"/>
    <lineage>
        <taxon>Eukaryota</taxon>
        <taxon>Sar</taxon>
        <taxon>Alveolata</taxon>
        <taxon>Dinophyceae</taxon>
        <taxon>Suessiales</taxon>
        <taxon>Symbiodiniaceae</taxon>
        <taxon>Durusdinium</taxon>
    </lineage>
</organism>
<keyword evidence="1" id="KW-0732">Signal</keyword>
<comment type="caution">
    <text evidence="2">The sequence shown here is derived from an EMBL/GenBank/DDBJ whole genome shotgun (WGS) entry which is preliminary data.</text>
</comment>
<evidence type="ECO:0000313" key="3">
    <source>
        <dbReference type="Proteomes" id="UP001642464"/>
    </source>
</evidence>
<evidence type="ECO:0000313" key="2">
    <source>
        <dbReference type="EMBL" id="CAK9050429.1"/>
    </source>
</evidence>
<feature type="signal peptide" evidence="1">
    <location>
        <begin position="1"/>
        <end position="19"/>
    </location>
</feature>
<sequence length="652" mass="69539">MKASAWIALLSMLLTQVSSQETVGSCSSSQPGCDDDVAMIQLRDDKVGRSGTCDFNDLNQQGDCTADESCQCTPNPSGQEIGPFSLGYLKCSGETSCSTEDDGKYYIFKDSSQYLACSGKESCRYPFNVHNVGAACCTGYKACGKKTTLFLNSDGQSSCTNDVCCAAKEACKGAVLEGVHSLSCTGSEKYICQKVSATLSGDLFCQAKEGCKEGIFRVSGSDHCVTCSAVPGSDDYGSCMGSVFNFEGSSDVRMNCVGKKSCAKAKVHLASGTCLDLICNGNYACKDMEITFNGGGCKCSGSNCPADICPAQSECSIANPSTICAAGNADTACCATGGTPDCAQCCNTGGGAAGDPHIQSLHGAHYTLLKTGTFKAWSFSKDTRFPSKMGLQGANVQWQMFARYSGQQFNTRGLLLLDQTRDSVKSMELTSKDCVWRAKNGGDGEWRDVKKRELLSLSEDHISSFDVTEPHKLKKGPTGQPWTISYMSLKMNKGHGDGLVARLYTQCIPGDHLDYKVIMFDKKDIDIVGGELGVTADSTQKEINPITGQSHLLSSRLRSMHMRADSEFQVEKSWADLGGTKAGSSYLEQEPEPSLVMSVCTPSDEEKAATICAKYLPKEAKTESEVFADCVYDVCHGAGEESAELAATLINA</sequence>
<dbReference type="Proteomes" id="UP001642464">
    <property type="component" value="Unassembled WGS sequence"/>
</dbReference>
<protein>
    <submittedName>
        <fullName evidence="2">Autophagy-related protein 18a</fullName>
    </submittedName>
</protein>
<keyword evidence="3" id="KW-1185">Reference proteome</keyword>
<proteinExistence type="predicted"/>
<evidence type="ECO:0000256" key="1">
    <source>
        <dbReference type="SAM" id="SignalP"/>
    </source>
</evidence>
<reference evidence="2 3" key="1">
    <citation type="submission" date="2024-02" db="EMBL/GenBank/DDBJ databases">
        <authorList>
            <person name="Chen Y."/>
            <person name="Shah S."/>
            <person name="Dougan E. K."/>
            <person name="Thang M."/>
            <person name="Chan C."/>
        </authorList>
    </citation>
    <scope>NUCLEOTIDE SEQUENCE [LARGE SCALE GENOMIC DNA]</scope>
</reference>
<gene>
    <name evidence="2" type="ORF">SCF082_LOCUS27816</name>
</gene>